<evidence type="ECO:0000256" key="6">
    <source>
        <dbReference type="ARBA" id="ARBA00023284"/>
    </source>
</evidence>
<keyword evidence="6 9" id="KW-0676">Redox-active center</keyword>
<evidence type="ECO:0000313" key="11">
    <source>
        <dbReference type="EMBL" id="ACB84067.1"/>
    </source>
</evidence>
<evidence type="ECO:0000256" key="8">
    <source>
        <dbReference type="PIRSR" id="PIRSR000077-1"/>
    </source>
</evidence>
<evidence type="ECO:0000256" key="1">
    <source>
        <dbReference type="ARBA" id="ARBA00008987"/>
    </source>
</evidence>
<dbReference type="RefSeq" id="WP_012446954.1">
    <property type="nucleotide sequence ID" value="NC_010718.1"/>
</dbReference>
<feature type="disulfide bond" description="Redox-active" evidence="9">
    <location>
        <begin position="29"/>
        <end position="32"/>
    </location>
</feature>
<dbReference type="InterPro" id="IPR005746">
    <property type="entry name" value="Thioredoxin"/>
</dbReference>
<protein>
    <recommendedName>
        <fullName evidence="2 7">Thioredoxin</fullName>
    </recommendedName>
</protein>
<dbReference type="AlphaFoldDB" id="B2A5X4"/>
<dbReference type="PROSITE" id="PS51352">
    <property type="entry name" value="THIOREDOXIN_2"/>
    <property type="match status" value="1"/>
</dbReference>
<dbReference type="InterPro" id="IPR036249">
    <property type="entry name" value="Thioredoxin-like_sf"/>
</dbReference>
<dbReference type="GO" id="GO:0005737">
    <property type="term" value="C:cytoplasm"/>
    <property type="evidence" value="ECO:0007669"/>
    <property type="project" value="TreeGrafter"/>
</dbReference>
<feature type="site" description="Contributes to redox potential value" evidence="8">
    <location>
        <position position="30"/>
    </location>
</feature>
<dbReference type="PROSITE" id="PS00194">
    <property type="entry name" value="THIOREDOXIN_1"/>
    <property type="match status" value="1"/>
</dbReference>
<evidence type="ECO:0000313" key="12">
    <source>
        <dbReference type="Proteomes" id="UP000001683"/>
    </source>
</evidence>
<organism evidence="11 12">
    <name type="scientific">Natranaerobius thermophilus (strain ATCC BAA-1301 / DSM 18059 / JW/NM-WN-LF)</name>
    <dbReference type="NCBI Taxonomy" id="457570"/>
    <lineage>
        <taxon>Bacteria</taxon>
        <taxon>Bacillati</taxon>
        <taxon>Bacillota</taxon>
        <taxon>Clostridia</taxon>
        <taxon>Natranaerobiales</taxon>
        <taxon>Natranaerobiaceae</taxon>
        <taxon>Natranaerobius</taxon>
    </lineage>
</organism>
<dbReference type="PIRSF" id="PIRSF000077">
    <property type="entry name" value="Thioredoxin"/>
    <property type="match status" value="1"/>
</dbReference>
<gene>
    <name evidence="11" type="ordered locus">Nther_0471</name>
</gene>
<dbReference type="InterPro" id="IPR013766">
    <property type="entry name" value="Thioredoxin_domain"/>
</dbReference>
<reference evidence="11 12" key="1">
    <citation type="submission" date="2008-04" db="EMBL/GenBank/DDBJ databases">
        <title>Complete sequence of chromosome of Natranaerobius thermophilus JW/NM-WN-LF.</title>
        <authorList>
            <consortium name="US DOE Joint Genome Institute"/>
            <person name="Copeland A."/>
            <person name="Lucas S."/>
            <person name="Lapidus A."/>
            <person name="Glavina del Rio T."/>
            <person name="Dalin E."/>
            <person name="Tice H."/>
            <person name="Bruce D."/>
            <person name="Goodwin L."/>
            <person name="Pitluck S."/>
            <person name="Chertkov O."/>
            <person name="Brettin T."/>
            <person name="Detter J.C."/>
            <person name="Han C."/>
            <person name="Kuske C.R."/>
            <person name="Schmutz J."/>
            <person name="Larimer F."/>
            <person name="Land M."/>
            <person name="Hauser L."/>
            <person name="Kyrpides N."/>
            <person name="Lykidis A."/>
            <person name="Mesbah N.M."/>
            <person name="Wiegel J."/>
        </authorList>
    </citation>
    <scope>NUCLEOTIDE SEQUENCE [LARGE SCALE GENOMIC DNA]</scope>
    <source>
        <strain evidence="12">ATCC BAA-1301 / DSM 18059 / JW/NM-WN-LF</strain>
    </source>
</reference>
<keyword evidence="5 9" id="KW-1015">Disulfide bond</keyword>
<feature type="site" description="Contributes to redox potential value" evidence="8">
    <location>
        <position position="31"/>
    </location>
</feature>
<evidence type="ECO:0000259" key="10">
    <source>
        <dbReference type="PROSITE" id="PS51352"/>
    </source>
</evidence>
<evidence type="ECO:0000256" key="2">
    <source>
        <dbReference type="ARBA" id="ARBA00020570"/>
    </source>
</evidence>
<dbReference type="InParanoid" id="B2A5X4"/>
<evidence type="ECO:0000256" key="5">
    <source>
        <dbReference type="ARBA" id="ARBA00023157"/>
    </source>
</evidence>
<dbReference type="EMBL" id="CP001034">
    <property type="protein sequence ID" value="ACB84067.1"/>
    <property type="molecule type" value="Genomic_DNA"/>
</dbReference>
<dbReference type="Proteomes" id="UP000001683">
    <property type="component" value="Chromosome"/>
</dbReference>
<keyword evidence="3" id="KW-0813">Transport</keyword>
<dbReference type="PANTHER" id="PTHR45663:SF11">
    <property type="entry name" value="GEO12009P1"/>
    <property type="match status" value="1"/>
</dbReference>
<dbReference type="OrthoDB" id="9790390at2"/>
<feature type="domain" description="Thioredoxin" evidence="10">
    <location>
        <begin position="1"/>
        <end position="105"/>
    </location>
</feature>
<dbReference type="eggNOG" id="COG3118">
    <property type="taxonomic scope" value="Bacteria"/>
</dbReference>
<evidence type="ECO:0000256" key="7">
    <source>
        <dbReference type="PIRNR" id="PIRNR000077"/>
    </source>
</evidence>
<evidence type="ECO:0000256" key="3">
    <source>
        <dbReference type="ARBA" id="ARBA00022448"/>
    </source>
</evidence>
<dbReference type="SUPFAM" id="SSF52833">
    <property type="entry name" value="Thioredoxin-like"/>
    <property type="match status" value="1"/>
</dbReference>
<dbReference type="PANTHER" id="PTHR45663">
    <property type="entry name" value="GEO12009P1"/>
    <property type="match status" value="1"/>
</dbReference>
<feature type="site" description="Deprotonates C-terminal active site Cys" evidence="8">
    <location>
        <position position="23"/>
    </location>
</feature>
<name>B2A5X4_NATTJ</name>
<dbReference type="NCBIfam" id="NF047697">
    <property type="entry name" value="ThioredTrxAClost"/>
    <property type="match status" value="1"/>
</dbReference>
<dbReference type="GO" id="GO:0015035">
    <property type="term" value="F:protein-disulfide reductase activity"/>
    <property type="evidence" value="ECO:0007669"/>
    <property type="project" value="InterPro"/>
</dbReference>
<keyword evidence="4" id="KW-0249">Electron transport</keyword>
<dbReference type="Pfam" id="PF00085">
    <property type="entry name" value="Thioredoxin"/>
    <property type="match status" value="1"/>
</dbReference>
<sequence length="105" mass="12171">MQEVDKNNFEEEVLQAEGVVMVDFFSPNCEPCNELKPEIEDMAEKYKDKMKFCALDISKNRRLAINQKVLNLPTIVFYKDGEKISTLTGEDLEAEEIEDEVKKHI</sequence>
<dbReference type="InterPro" id="IPR017937">
    <property type="entry name" value="Thioredoxin_CS"/>
</dbReference>
<dbReference type="STRING" id="457570.Nther_0471"/>
<feature type="active site" description="Nucleophile" evidence="8">
    <location>
        <position position="32"/>
    </location>
</feature>
<proteinExistence type="inferred from homology"/>
<dbReference type="CDD" id="cd02947">
    <property type="entry name" value="TRX_family"/>
    <property type="match status" value="1"/>
</dbReference>
<evidence type="ECO:0000256" key="4">
    <source>
        <dbReference type="ARBA" id="ARBA00022982"/>
    </source>
</evidence>
<reference evidence="11 12" key="2">
    <citation type="journal article" date="2011" name="J. Bacteriol.">
        <title>Complete genome sequence of the anaerobic, halophilic alkalithermophile Natranaerobius thermophilus JW/NM-WN-LF.</title>
        <authorList>
            <person name="Zhao B."/>
            <person name="Mesbah N.M."/>
            <person name="Dalin E."/>
            <person name="Goodwin L."/>
            <person name="Nolan M."/>
            <person name="Pitluck S."/>
            <person name="Chertkov O."/>
            <person name="Brettin T.S."/>
            <person name="Han J."/>
            <person name="Larimer F.W."/>
            <person name="Land M.L."/>
            <person name="Hauser L."/>
            <person name="Kyrpides N."/>
            <person name="Wiegel J."/>
        </authorList>
    </citation>
    <scope>NUCLEOTIDE SEQUENCE [LARGE SCALE GENOMIC DNA]</scope>
    <source>
        <strain evidence="12">ATCC BAA-1301 / DSM 18059 / JW/NM-WN-LF</strain>
    </source>
</reference>
<evidence type="ECO:0000256" key="9">
    <source>
        <dbReference type="PIRSR" id="PIRSR000077-4"/>
    </source>
</evidence>
<keyword evidence="12" id="KW-1185">Reference proteome</keyword>
<dbReference type="KEGG" id="nth:Nther_0471"/>
<accession>B2A5X4</accession>
<dbReference type="HOGENOM" id="CLU_090389_10_1_9"/>
<dbReference type="Gene3D" id="3.40.30.10">
    <property type="entry name" value="Glutaredoxin"/>
    <property type="match status" value="1"/>
</dbReference>
<feature type="active site" description="Nucleophile" evidence="8">
    <location>
        <position position="29"/>
    </location>
</feature>
<comment type="similarity">
    <text evidence="1 7">Belongs to the thioredoxin family.</text>
</comment>